<dbReference type="InterPro" id="IPR026664">
    <property type="entry name" value="Stereocilin-rel"/>
</dbReference>
<evidence type="ECO:0000313" key="8">
    <source>
        <dbReference type="Proteomes" id="UP000525319"/>
    </source>
</evidence>
<dbReference type="OrthoDB" id="9329195at2759"/>
<evidence type="ECO:0000256" key="1">
    <source>
        <dbReference type="ARBA" id="ARBA00004370"/>
    </source>
</evidence>
<comment type="subcellular location">
    <subcellularLocation>
        <location evidence="1">Membrane</location>
    </subcellularLocation>
</comment>
<keyword evidence="3" id="KW-0732">Signal</keyword>
<evidence type="ECO:0000256" key="6">
    <source>
        <dbReference type="ARBA" id="ARBA00023180"/>
    </source>
</evidence>
<gene>
    <name evidence="7" type="primary">Msln</name>
    <name evidence="7" type="ORF">DRYBRU_R09994</name>
</gene>
<feature type="non-terminal residue" evidence="7">
    <location>
        <position position="1"/>
    </location>
</feature>
<sequence>AAAAIQRYLGLGHALNATALAAISPRYLCLLNASQLSAIPSASLRLVSLDPSGCSQQTKDILYLKAKEAFSAQQHLPAYYELVLPYLGGAPAADLKALSKDNVNMNISTFVTLRRDSLMSLTPREVQALLGMNLPELAQWQFRAPVRDWIQLQRQSELDQLHVGLTGGTQEGYINIVTPRFP</sequence>
<dbReference type="GO" id="GO:0007160">
    <property type="term" value="P:cell-matrix adhesion"/>
    <property type="evidence" value="ECO:0007669"/>
    <property type="project" value="TreeGrafter"/>
</dbReference>
<evidence type="ECO:0000256" key="5">
    <source>
        <dbReference type="ARBA" id="ARBA00023136"/>
    </source>
</evidence>
<dbReference type="AlphaFoldDB" id="A0A7L3K7F4"/>
<dbReference type="Pfam" id="PF06060">
    <property type="entry name" value="Mesothelin"/>
    <property type="match status" value="1"/>
</dbReference>
<dbReference type="EMBL" id="VZTZ01012598">
    <property type="protein sequence ID" value="NXU36620.1"/>
    <property type="molecule type" value="Genomic_DNA"/>
</dbReference>
<keyword evidence="8" id="KW-1185">Reference proteome</keyword>
<evidence type="ECO:0000313" key="7">
    <source>
        <dbReference type="EMBL" id="NXU36620.1"/>
    </source>
</evidence>
<keyword evidence="5" id="KW-0472">Membrane</keyword>
<dbReference type="InterPro" id="IPR010335">
    <property type="entry name" value="Mesothelin"/>
</dbReference>
<organism evidence="7 8">
    <name type="scientific">Drymodes brunneopygia</name>
    <dbReference type="NCBI Taxonomy" id="626378"/>
    <lineage>
        <taxon>Eukaryota</taxon>
        <taxon>Metazoa</taxon>
        <taxon>Chordata</taxon>
        <taxon>Craniata</taxon>
        <taxon>Vertebrata</taxon>
        <taxon>Euteleostomi</taxon>
        <taxon>Archelosauria</taxon>
        <taxon>Archosauria</taxon>
        <taxon>Dinosauria</taxon>
        <taxon>Saurischia</taxon>
        <taxon>Theropoda</taxon>
        <taxon>Coelurosauria</taxon>
        <taxon>Aves</taxon>
        <taxon>Neognathae</taxon>
        <taxon>Neoaves</taxon>
        <taxon>Telluraves</taxon>
        <taxon>Australaves</taxon>
        <taxon>Passeriformes</taxon>
        <taxon>Petroicidae</taxon>
        <taxon>Drymodes</taxon>
    </lineage>
</organism>
<dbReference type="PANTHER" id="PTHR23412">
    <property type="entry name" value="STEREOCILIN RELATED"/>
    <property type="match status" value="1"/>
</dbReference>
<protein>
    <submittedName>
        <fullName evidence="7">MSLN protein</fullName>
    </submittedName>
</protein>
<dbReference type="Proteomes" id="UP000525319">
    <property type="component" value="Unassembled WGS sequence"/>
</dbReference>
<keyword evidence="6" id="KW-0325">Glycoprotein</keyword>
<accession>A0A7L3K7F4</accession>
<feature type="non-terminal residue" evidence="7">
    <location>
        <position position="182"/>
    </location>
</feature>
<evidence type="ECO:0000256" key="3">
    <source>
        <dbReference type="ARBA" id="ARBA00022729"/>
    </source>
</evidence>
<comment type="similarity">
    <text evidence="2">Belongs to the mesothelin family.</text>
</comment>
<dbReference type="GO" id="GO:0009986">
    <property type="term" value="C:cell surface"/>
    <property type="evidence" value="ECO:0007669"/>
    <property type="project" value="TreeGrafter"/>
</dbReference>
<reference evidence="7 8" key="1">
    <citation type="submission" date="2019-09" db="EMBL/GenBank/DDBJ databases">
        <title>Bird 10,000 Genomes (B10K) Project - Family phase.</title>
        <authorList>
            <person name="Zhang G."/>
        </authorList>
    </citation>
    <scope>NUCLEOTIDE SEQUENCE [LARGE SCALE GENOMIC DNA]</scope>
    <source>
        <strain evidence="7">B10K-DU-030-03</strain>
    </source>
</reference>
<comment type="caution">
    <text evidence="7">The sequence shown here is derived from an EMBL/GenBank/DDBJ whole genome shotgun (WGS) entry which is preliminary data.</text>
</comment>
<evidence type="ECO:0000256" key="2">
    <source>
        <dbReference type="ARBA" id="ARBA00011016"/>
    </source>
</evidence>
<proteinExistence type="inferred from homology"/>
<dbReference type="PANTHER" id="PTHR23412:SF6">
    <property type="entry name" value="MESOTHELIN"/>
    <property type="match status" value="1"/>
</dbReference>
<name>A0A7L3K7F4_9PASS</name>
<keyword evidence="4" id="KW-0130">Cell adhesion</keyword>
<dbReference type="GO" id="GO:0016020">
    <property type="term" value="C:membrane"/>
    <property type="evidence" value="ECO:0007669"/>
    <property type="project" value="UniProtKB-SubCell"/>
</dbReference>
<evidence type="ECO:0000256" key="4">
    <source>
        <dbReference type="ARBA" id="ARBA00022889"/>
    </source>
</evidence>